<sequence length="486" mass="54694">MEYKKFKVAFIGAGSVEYAEKLMYDILSVPEFQQIEIAFHDIDKAKLERSVALCQRDIDENKLSIKIEGTTDRPEAIKDAKYVFNMAKVGGLKAWEYDLKIPLSYGLDQCVGDTLCAGGLMYGARMIPLVLDICKDMKMYAAPNAMFFNVANPLTMTTWAAAHYGNVPSVGMCHGVGIGHRQFAKVLDMPVEDIYITCLGVNHMGFYTEVKTKDGKNLIPMLPEAYAKHPIYGELEKARRDMLDWFGAYNSEQNGHTTDLVPWYRTDPRTLPDWISYYHVFGGETNGYFGMSELEQKLAAENYDKRMQSPGLIFDPNKRSTEHASFLMEGLELNRIYRGHVNVVNNGSIANIMDEAIVEVPVYADIHGLNVPIYGEMDTAQAEVVNRMVSVNKLATEASCTGDVKKLYQAMLLDPLTGAALDPRAIRQMTDEMLIAEEKWLPQFKEGIQSAKKCIKQAKAEGTYIPTNPNYKGAAVRDFPYEMYKE</sequence>
<evidence type="ECO:0000256" key="11">
    <source>
        <dbReference type="PIRSR" id="PIRSR601088-3"/>
    </source>
</evidence>
<dbReference type="Pfam" id="PF02056">
    <property type="entry name" value="Glyco_hydro_4"/>
    <property type="match status" value="1"/>
</dbReference>
<feature type="domain" description="Glycosyl hydrolase family 4 C-terminal" evidence="14">
    <location>
        <begin position="198"/>
        <end position="417"/>
    </location>
</feature>
<gene>
    <name evidence="15" type="ORF">HMPREF3293_00681</name>
</gene>
<feature type="binding site" evidence="11">
    <location>
        <position position="173"/>
    </location>
    <ligand>
        <name>Mn(2+)</name>
        <dbReference type="ChEBI" id="CHEBI:29035"/>
    </ligand>
</feature>
<reference evidence="16" key="1">
    <citation type="submission" date="2016-02" db="EMBL/GenBank/DDBJ databases">
        <authorList>
            <person name="Mitreva M."/>
            <person name="Pepin K.H."/>
            <person name="Mihindukulasuriya K.A."/>
            <person name="Fulton R."/>
            <person name="Fronick C."/>
            <person name="O'Laughlin M."/>
            <person name="Miner T."/>
            <person name="Herter B."/>
            <person name="Rosa B.A."/>
            <person name="Cordes M."/>
            <person name="Tomlinson C."/>
            <person name="Wollam A."/>
            <person name="Palsikar V.B."/>
            <person name="Mardis E.R."/>
            <person name="Wilson R.K."/>
        </authorList>
    </citation>
    <scope>NUCLEOTIDE SEQUENCE [LARGE SCALE GENOMIC DNA]</scope>
    <source>
        <strain evidence="16">DSM 22607</strain>
    </source>
</reference>
<dbReference type="RefSeq" id="WP_066523618.1">
    <property type="nucleotide sequence ID" value="NZ_CABMOF010000025.1"/>
</dbReference>
<feature type="binding site" evidence="11">
    <location>
        <position position="203"/>
    </location>
    <ligand>
        <name>Mn(2+)</name>
        <dbReference type="ChEBI" id="CHEBI:29035"/>
    </ligand>
</feature>
<dbReference type="InterPro" id="IPR036291">
    <property type="entry name" value="NAD(P)-bd_dom_sf"/>
</dbReference>
<proteinExistence type="inferred from homology"/>
<dbReference type="Proteomes" id="UP000070366">
    <property type="component" value="Unassembled WGS sequence"/>
</dbReference>
<dbReference type="PATRIC" id="fig|626937.4.peg.672"/>
<accession>A0A136Q746</accession>
<evidence type="ECO:0000256" key="7">
    <source>
        <dbReference type="ARBA" id="ARBA00023211"/>
    </source>
</evidence>
<dbReference type="STRING" id="626937.HMPREF3293_00681"/>
<keyword evidence="11" id="KW-0170">Cobalt</keyword>
<evidence type="ECO:0000256" key="6">
    <source>
        <dbReference type="ARBA" id="ARBA00023027"/>
    </source>
</evidence>
<evidence type="ECO:0000256" key="9">
    <source>
        <dbReference type="ARBA" id="ARBA00023295"/>
    </source>
</evidence>
<dbReference type="InterPro" id="IPR022616">
    <property type="entry name" value="Glyco_hydro_4_C"/>
</dbReference>
<keyword evidence="8" id="KW-0119">Carbohydrate metabolism</keyword>
<keyword evidence="9 13" id="KW-0326">Glycosidase</keyword>
<evidence type="ECO:0000256" key="10">
    <source>
        <dbReference type="PIRSR" id="PIRSR601088-2"/>
    </source>
</evidence>
<dbReference type="InterPro" id="IPR015955">
    <property type="entry name" value="Lactate_DH/Glyco_Ohase_4_C"/>
</dbReference>
<keyword evidence="4 11" id="KW-0479">Metal-binding</keyword>
<keyword evidence="7 11" id="KW-0464">Manganese</keyword>
<dbReference type="SUPFAM" id="SSF51735">
    <property type="entry name" value="NAD(P)-binding Rossmann-fold domains"/>
    <property type="match status" value="1"/>
</dbReference>
<dbReference type="PRINTS" id="PR00732">
    <property type="entry name" value="GLHYDRLASE4"/>
</dbReference>
<evidence type="ECO:0000256" key="5">
    <source>
        <dbReference type="ARBA" id="ARBA00022801"/>
    </source>
</evidence>
<evidence type="ECO:0000313" key="15">
    <source>
        <dbReference type="EMBL" id="KXK66462.1"/>
    </source>
</evidence>
<feature type="binding site" evidence="10">
    <location>
        <position position="152"/>
    </location>
    <ligand>
        <name>substrate</name>
    </ligand>
</feature>
<comment type="cofactor">
    <cofactor evidence="1">
        <name>Mn(2+)</name>
        <dbReference type="ChEBI" id="CHEBI:29035"/>
    </cofactor>
</comment>
<dbReference type="GO" id="GO:0005975">
    <property type="term" value="P:carbohydrate metabolic process"/>
    <property type="evidence" value="ECO:0007669"/>
    <property type="project" value="InterPro"/>
</dbReference>
<evidence type="ECO:0000256" key="3">
    <source>
        <dbReference type="ARBA" id="ARBA00011881"/>
    </source>
</evidence>
<dbReference type="InterPro" id="IPR053715">
    <property type="entry name" value="GH4_Enzyme_sf"/>
</dbReference>
<keyword evidence="5 13" id="KW-0378">Hydrolase</keyword>
<organism evidence="15 16">
    <name type="scientific">Christensenella minuta</name>
    <dbReference type="NCBI Taxonomy" id="626937"/>
    <lineage>
        <taxon>Bacteria</taxon>
        <taxon>Bacillati</taxon>
        <taxon>Bacillota</taxon>
        <taxon>Clostridia</taxon>
        <taxon>Christensenellales</taxon>
        <taxon>Christensenellaceae</taxon>
        <taxon>Christensenella</taxon>
    </lineage>
</organism>
<evidence type="ECO:0000256" key="1">
    <source>
        <dbReference type="ARBA" id="ARBA00001936"/>
    </source>
</evidence>
<comment type="caution">
    <text evidence="15">The sequence shown here is derived from an EMBL/GenBank/DDBJ whole genome shotgun (WGS) entry which is preliminary data.</text>
</comment>
<feature type="site" description="Increases basicity of active site Tyr" evidence="12">
    <location>
        <position position="113"/>
    </location>
</feature>
<comment type="cofactor">
    <cofactor evidence="13">
        <name>NAD(+)</name>
        <dbReference type="ChEBI" id="CHEBI:57540"/>
    </cofactor>
    <text evidence="13">Binds 1 NAD(+) per subunit.</text>
</comment>
<evidence type="ECO:0000256" key="2">
    <source>
        <dbReference type="ARBA" id="ARBA00010141"/>
    </source>
</evidence>
<dbReference type="KEGG" id="cmiu:B1H56_13175"/>
<dbReference type="Pfam" id="PF11975">
    <property type="entry name" value="Glyco_hydro_4C"/>
    <property type="match status" value="1"/>
</dbReference>
<evidence type="ECO:0000313" key="16">
    <source>
        <dbReference type="Proteomes" id="UP000070366"/>
    </source>
</evidence>
<evidence type="ECO:0000256" key="13">
    <source>
        <dbReference type="RuleBase" id="RU361152"/>
    </source>
</evidence>
<keyword evidence="11" id="KW-0408">Iron</keyword>
<dbReference type="AlphaFoldDB" id="A0A136Q746"/>
<keyword evidence="6 13" id="KW-0520">NAD</keyword>
<evidence type="ECO:0000256" key="4">
    <source>
        <dbReference type="ARBA" id="ARBA00022723"/>
    </source>
</evidence>
<name>A0A136Q746_9FIRM</name>
<protein>
    <submittedName>
        <fullName evidence="15">Family 4 glycosyl hydrolase</fullName>
    </submittedName>
</protein>
<dbReference type="PANTHER" id="PTHR32092">
    <property type="entry name" value="6-PHOSPHO-BETA-GLUCOSIDASE-RELATED"/>
    <property type="match status" value="1"/>
</dbReference>
<dbReference type="PANTHER" id="PTHR32092:SF6">
    <property type="entry name" value="ALPHA-GALACTOSIDASE"/>
    <property type="match status" value="1"/>
</dbReference>
<dbReference type="GO" id="GO:0004553">
    <property type="term" value="F:hydrolase activity, hydrolyzing O-glycosyl compounds"/>
    <property type="evidence" value="ECO:0007669"/>
    <property type="project" value="InterPro"/>
</dbReference>
<comment type="subunit">
    <text evidence="3">Homotetramer.</text>
</comment>
<dbReference type="InterPro" id="IPR001088">
    <property type="entry name" value="Glyco_hydro_4"/>
</dbReference>
<evidence type="ECO:0000259" key="14">
    <source>
        <dbReference type="Pfam" id="PF11975"/>
    </source>
</evidence>
<dbReference type="SUPFAM" id="SSF56327">
    <property type="entry name" value="LDH C-terminal domain-like"/>
    <property type="match status" value="1"/>
</dbReference>
<dbReference type="EMBL" id="LSZW01000043">
    <property type="protein sequence ID" value="KXK66462.1"/>
    <property type="molecule type" value="Genomic_DNA"/>
</dbReference>
<dbReference type="OrthoDB" id="9808275at2"/>
<comment type="similarity">
    <text evidence="2 13">Belongs to the glycosyl hydrolase 4 family.</text>
</comment>
<dbReference type="GO" id="GO:0016616">
    <property type="term" value="F:oxidoreductase activity, acting on the CH-OH group of donors, NAD or NADP as acceptor"/>
    <property type="evidence" value="ECO:0007669"/>
    <property type="project" value="InterPro"/>
</dbReference>
<dbReference type="GO" id="GO:0046872">
    <property type="term" value="F:metal ion binding"/>
    <property type="evidence" value="ECO:0007669"/>
    <property type="project" value="UniProtKB-KW"/>
</dbReference>
<keyword evidence="16" id="KW-1185">Reference proteome</keyword>
<dbReference type="Gene3D" id="3.90.1820.10">
    <property type="entry name" value="AglA-like glucosidase"/>
    <property type="match status" value="1"/>
</dbReference>
<evidence type="ECO:0000256" key="12">
    <source>
        <dbReference type="PIRSR" id="PIRSR601088-4"/>
    </source>
</evidence>
<evidence type="ECO:0000256" key="8">
    <source>
        <dbReference type="ARBA" id="ARBA00023277"/>
    </source>
</evidence>
<keyword evidence="11" id="KW-0533">Nickel</keyword>